<organism evidence="1">
    <name type="scientific">marine sediment metagenome</name>
    <dbReference type="NCBI Taxonomy" id="412755"/>
    <lineage>
        <taxon>unclassified sequences</taxon>
        <taxon>metagenomes</taxon>
        <taxon>ecological metagenomes</taxon>
    </lineage>
</organism>
<reference evidence="1" key="1">
    <citation type="journal article" date="2014" name="Front. Microbiol.">
        <title>High frequency of phylogenetically diverse reductive dehalogenase-homologous genes in deep subseafloor sedimentary metagenomes.</title>
        <authorList>
            <person name="Kawai M."/>
            <person name="Futagami T."/>
            <person name="Toyoda A."/>
            <person name="Takaki Y."/>
            <person name="Nishi S."/>
            <person name="Hori S."/>
            <person name="Arai W."/>
            <person name="Tsubouchi T."/>
            <person name="Morono Y."/>
            <person name="Uchiyama I."/>
            <person name="Ito T."/>
            <person name="Fujiyama A."/>
            <person name="Inagaki F."/>
            <person name="Takami H."/>
        </authorList>
    </citation>
    <scope>NUCLEOTIDE SEQUENCE</scope>
    <source>
        <strain evidence="1">Expedition CK06-06</strain>
    </source>
</reference>
<dbReference type="EMBL" id="BARV01007477">
    <property type="protein sequence ID" value="GAI08524.1"/>
    <property type="molecule type" value="Genomic_DNA"/>
</dbReference>
<proteinExistence type="predicted"/>
<gene>
    <name evidence="1" type="ORF">S06H3_15217</name>
</gene>
<feature type="non-terminal residue" evidence="1">
    <location>
        <position position="1"/>
    </location>
</feature>
<protein>
    <submittedName>
        <fullName evidence="1">Uncharacterized protein</fullName>
    </submittedName>
</protein>
<accession>X1MQ91</accession>
<comment type="caution">
    <text evidence="1">The sequence shown here is derived from an EMBL/GenBank/DDBJ whole genome shotgun (WGS) entry which is preliminary data.</text>
</comment>
<sequence length="37" mass="4207">LREGGGGKENVSQLGGFSHEEVRYHQQIQSLKRLPDR</sequence>
<dbReference type="AlphaFoldDB" id="X1MQ91"/>
<name>X1MQ91_9ZZZZ</name>
<evidence type="ECO:0000313" key="1">
    <source>
        <dbReference type="EMBL" id="GAI08524.1"/>
    </source>
</evidence>